<keyword evidence="1 5" id="KW-0436">Ligase</keyword>
<evidence type="ECO:0000313" key="7">
    <source>
        <dbReference type="EMBL" id="KAG0726526.1"/>
    </source>
</evidence>
<organism evidence="7 8">
    <name type="scientific">Chionoecetes opilio</name>
    <name type="common">Atlantic snow crab</name>
    <name type="synonym">Cancer opilio</name>
    <dbReference type="NCBI Taxonomy" id="41210"/>
    <lineage>
        <taxon>Eukaryota</taxon>
        <taxon>Metazoa</taxon>
        <taxon>Ecdysozoa</taxon>
        <taxon>Arthropoda</taxon>
        <taxon>Crustacea</taxon>
        <taxon>Multicrustacea</taxon>
        <taxon>Malacostraca</taxon>
        <taxon>Eumalacostraca</taxon>
        <taxon>Eucarida</taxon>
        <taxon>Decapoda</taxon>
        <taxon>Pleocyemata</taxon>
        <taxon>Brachyura</taxon>
        <taxon>Eubrachyura</taxon>
        <taxon>Majoidea</taxon>
        <taxon>Majidae</taxon>
        <taxon>Chionoecetes</taxon>
    </lineage>
</organism>
<dbReference type="AlphaFoldDB" id="A0A8J5CZQ6"/>
<evidence type="ECO:0000256" key="4">
    <source>
        <dbReference type="ARBA" id="ARBA00023146"/>
    </source>
</evidence>
<dbReference type="InterPro" id="IPR001412">
    <property type="entry name" value="aa-tRNA-synth_I_CS"/>
</dbReference>
<dbReference type="PANTHER" id="PTHR43311:SF2">
    <property type="entry name" value="GLUTAMATE--TRNA LIGASE, MITOCHONDRIAL-RELATED"/>
    <property type="match status" value="1"/>
</dbReference>
<keyword evidence="8" id="KW-1185">Reference proteome</keyword>
<evidence type="ECO:0000256" key="3">
    <source>
        <dbReference type="ARBA" id="ARBA00022840"/>
    </source>
</evidence>
<sequence length="120" mass="13271">MLCRAVLRRVTHGSRGTRPLSVTSACGCEVRVRFAPSPTGYLHLGGLRTALYNYLFAKANNGKFILRIEDTDQSRLVPQASEKLEEMLTWAKIPPDESPQVGGLWGRTCSLSVFTSIKSM</sequence>
<dbReference type="InterPro" id="IPR020058">
    <property type="entry name" value="Glu/Gln-tRNA-synth_Ib_cat-dom"/>
</dbReference>
<protein>
    <submittedName>
        <fullName evidence="7">Putative glutamate--tRNA ligase, mitochondrial</fullName>
    </submittedName>
</protein>
<accession>A0A8J5CZQ6</accession>
<evidence type="ECO:0000259" key="6">
    <source>
        <dbReference type="Pfam" id="PF00749"/>
    </source>
</evidence>
<comment type="caution">
    <text evidence="7">The sequence shown here is derived from an EMBL/GenBank/DDBJ whole genome shotgun (WGS) entry which is preliminary data.</text>
</comment>
<dbReference type="InterPro" id="IPR049940">
    <property type="entry name" value="GluQ/Sye"/>
</dbReference>
<dbReference type="Proteomes" id="UP000770661">
    <property type="component" value="Unassembled WGS sequence"/>
</dbReference>
<keyword evidence="3 5" id="KW-0067">ATP-binding</keyword>
<keyword evidence="5" id="KW-0648">Protein biosynthesis</keyword>
<dbReference type="Pfam" id="PF00749">
    <property type="entry name" value="tRNA-synt_1c"/>
    <property type="match status" value="1"/>
</dbReference>
<evidence type="ECO:0000256" key="1">
    <source>
        <dbReference type="ARBA" id="ARBA00022598"/>
    </source>
</evidence>
<gene>
    <name evidence="7" type="primary">Ears2</name>
    <name evidence="7" type="ORF">GWK47_036342</name>
</gene>
<keyword evidence="2 5" id="KW-0547">Nucleotide-binding</keyword>
<dbReference type="Gene3D" id="3.40.50.620">
    <property type="entry name" value="HUPs"/>
    <property type="match status" value="1"/>
</dbReference>
<evidence type="ECO:0000256" key="5">
    <source>
        <dbReference type="RuleBase" id="RU363037"/>
    </source>
</evidence>
<evidence type="ECO:0000313" key="8">
    <source>
        <dbReference type="Proteomes" id="UP000770661"/>
    </source>
</evidence>
<dbReference type="EMBL" id="JACEEZ010004265">
    <property type="protein sequence ID" value="KAG0726526.1"/>
    <property type="molecule type" value="Genomic_DNA"/>
</dbReference>
<comment type="similarity">
    <text evidence="5">Belongs to the class-I aminoacyl-tRNA synthetase family.</text>
</comment>
<dbReference type="PROSITE" id="PS00178">
    <property type="entry name" value="AA_TRNA_LIGASE_I"/>
    <property type="match status" value="1"/>
</dbReference>
<dbReference type="GO" id="GO:0006424">
    <property type="term" value="P:glutamyl-tRNA aminoacylation"/>
    <property type="evidence" value="ECO:0007669"/>
    <property type="project" value="TreeGrafter"/>
</dbReference>
<name>A0A8J5CZQ6_CHIOP</name>
<dbReference type="GO" id="GO:0005524">
    <property type="term" value="F:ATP binding"/>
    <property type="evidence" value="ECO:0007669"/>
    <property type="project" value="UniProtKB-KW"/>
</dbReference>
<dbReference type="GO" id="GO:0005739">
    <property type="term" value="C:mitochondrion"/>
    <property type="evidence" value="ECO:0007669"/>
    <property type="project" value="TreeGrafter"/>
</dbReference>
<proteinExistence type="inferred from homology"/>
<dbReference type="OrthoDB" id="428822at2759"/>
<reference evidence="7" key="1">
    <citation type="submission" date="2020-07" db="EMBL/GenBank/DDBJ databases">
        <title>The High-quality genome of the commercially important snow crab, Chionoecetes opilio.</title>
        <authorList>
            <person name="Jeong J.-H."/>
            <person name="Ryu S."/>
        </authorList>
    </citation>
    <scope>NUCLEOTIDE SEQUENCE</scope>
    <source>
        <strain evidence="7">MADBK_172401_WGS</strain>
        <tissue evidence="7">Digestive gland</tissue>
    </source>
</reference>
<dbReference type="PRINTS" id="PR00987">
    <property type="entry name" value="TRNASYNTHGLU"/>
</dbReference>
<dbReference type="InterPro" id="IPR014729">
    <property type="entry name" value="Rossmann-like_a/b/a_fold"/>
</dbReference>
<keyword evidence="4 5" id="KW-0030">Aminoacyl-tRNA synthetase</keyword>
<dbReference type="PANTHER" id="PTHR43311">
    <property type="entry name" value="GLUTAMATE--TRNA LIGASE"/>
    <property type="match status" value="1"/>
</dbReference>
<dbReference type="GO" id="GO:0004818">
    <property type="term" value="F:glutamate-tRNA ligase activity"/>
    <property type="evidence" value="ECO:0007669"/>
    <property type="project" value="TreeGrafter"/>
</dbReference>
<dbReference type="SUPFAM" id="SSF52374">
    <property type="entry name" value="Nucleotidylyl transferase"/>
    <property type="match status" value="1"/>
</dbReference>
<feature type="domain" description="Glutamyl/glutaminyl-tRNA synthetase class Ib catalytic" evidence="6">
    <location>
        <begin position="29"/>
        <end position="99"/>
    </location>
</feature>
<evidence type="ECO:0000256" key="2">
    <source>
        <dbReference type="ARBA" id="ARBA00022741"/>
    </source>
</evidence>
<dbReference type="InterPro" id="IPR000924">
    <property type="entry name" value="Glu/Gln-tRNA-synth"/>
</dbReference>